<gene>
    <name evidence="5" type="ORF">Ga0061067_102582</name>
</gene>
<organism evidence="5 6">
    <name type="scientific">Pannonibacter indicus</name>
    <dbReference type="NCBI Taxonomy" id="466044"/>
    <lineage>
        <taxon>Bacteria</taxon>
        <taxon>Pseudomonadati</taxon>
        <taxon>Pseudomonadota</taxon>
        <taxon>Alphaproteobacteria</taxon>
        <taxon>Hyphomicrobiales</taxon>
        <taxon>Stappiaceae</taxon>
        <taxon>Pannonibacter</taxon>
    </lineage>
</organism>
<dbReference type="Gene3D" id="3.40.50.12780">
    <property type="entry name" value="N-terminal domain of ligase-like"/>
    <property type="match status" value="1"/>
</dbReference>
<evidence type="ECO:0000259" key="3">
    <source>
        <dbReference type="Pfam" id="PF00501"/>
    </source>
</evidence>
<evidence type="ECO:0000259" key="4">
    <source>
        <dbReference type="Pfam" id="PF13193"/>
    </source>
</evidence>
<name>A0A0K6HSS2_9HYPH</name>
<dbReference type="OrthoDB" id="9803968at2"/>
<dbReference type="Pfam" id="PF00501">
    <property type="entry name" value="AMP-binding"/>
    <property type="match status" value="1"/>
</dbReference>
<keyword evidence="6" id="KW-1185">Reference proteome</keyword>
<dbReference type="SUPFAM" id="SSF56801">
    <property type="entry name" value="Acetyl-CoA synthetase-like"/>
    <property type="match status" value="1"/>
</dbReference>
<evidence type="ECO:0000256" key="2">
    <source>
        <dbReference type="ARBA" id="ARBA00022598"/>
    </source>
</evidence>
<dbReference type="InterPro" id="IPR025110">
    <property type="entry name" value="AMP-bd_C"/>
</dbReference>
<evidence type="ECO:0000313" key="5">
    <source>
        <dbReference type="EMBL" id="CUA93944.1"/>
    </source>
</evidence>
<dbReference type="AlphaFoldDB" id="A0A0K6HSS2"/>
<dbReference type="GO" id="GO:0031956">
    <property type="term" value="F:medium-chain fatty acid-CoA ligase activity"/>
    <property type="evidence" value="ECO:0007669"/>
    <property type="project" value="TreeGrafter"/>
</dbReference>
<keyword evidence="2 5" id="KW-0436">Ligase</keyword>
<protein>
    <submittedName>
        <fullName evidence="5">Acyl-CoA synthetase (AMP-forming)/AMP-acid ligase II</fullName>
    </submittedName>
</protein>
<evidence type="ECO:0000256" key="1">
    <source>
        <dbReference type="ARBA" id="ARBA00006432"/>
    </source>
</evidence>
<sequence length="482" mass="51689">MSFTGAALAHHAATRPGQTALVCGGASFTFAALQTRVEALALQLHRRLPAVSSRQPRIGIFLEDPLQALMAFFAAGRAGGIALMLDTTWPDALRDQILAASAPDLVLDAAGFPALMAEAEERKETAGTPLPFPAPEDLFYAGFTSGSTGVPKGFARTHRSWTESFRLSAAAFGTSPQDKVLVCGGLVHSLHLYAAVEGLCAGAGVEVMPRFQPRAVARRLAQGGTTMLYATPTQLQLILREVEAAPSLRLVLSSGAKLQPEDRQMLTRRLPGVRTCEFYGASEMSFISLQDGTGPEASVGHPFPGVEVEIRDGQGHVLPSGGAGHLWVRSPLLFDRYICGGGEEVRWQDGWLTIGDRGWLDEAGFLYLAGRDKRMINSSGLNIFPEEVEKVLRAVPGVTAAAVFGAPDRLRGQRLAAAIWPEPEAADRLKDGSQLRRAVLTALGRARCPRAFLLFEAFPLTPGGKTDLPALERAVHARLQTR</sequence>
<dbReference type="GO" id="GO:0006631">
    <property type="term" value="P:fatty acid metabolic process"/>
    <property type="evidence" value="ECO:0007669"/>
    <property type="project" value="TreeGrafter"/>
</dbReference>
<dbReference type="PANTHER" id="PTHR43201">
    <property type="entry name" value="ACYL-COA SYNTHETASE"/>
    <property type="match status" value="1"/>
</dbReference>
<feature type="domain" description="AMP-dependent synthetase/ligase" evidence="3">
    <location>
        <begin position="9"/>
        <end position="337"/>
    </location>
</feature>
<comment type="similarity">
    <text evidence="1">Belongs to the ATP-dependent AMP-binding enzyme family.</text>
</comment>
<dbReference type="Gene3D" id="3.30.300.30">
    <property type="match status" value="1"/>
</dbReference>
<proteinExistence type="inferred from homology"/>
<dbReference type="Proteomes" id="UP000183900">
    <property type="component" value="Unassembled WGS sequence"/>
</dbReference>
<dbReference type="InterPro" id="IPR045851">
    <property type="entry name" value="AMP-bd_C_sf"/>
</dbReference>
<dbReference type="PANTHER" id="PTHR43201:SF5">
    <property type="entry name" value="MEDIUM-CHAIN ACYL-COA LIGASE ACSF2, MITOCHONDRIAL"/>
    <property type="match status" value="1"/>
</dbReference>
<accession>A0A0K6HSS2</accession>
<dbReference type="RefSeq" id="WP_055454797.1">
    <property type="nucleotide sequence ID" value="NZ_CYHE01000002.1"/>
</dbReference>
<dbReference type="InterPro" id="IPR000873">
    <property type="entry name" value="AMP-dep_synth/lig_dom"/>
</dbReference>
<dbReference type="EMBL" id="CYHE01000002">
    <property type="protein sequence ID" value="CUA93944.1"/>
    <property type="molecule type" value="Genomic_DNA"/>
</dbReference>
<feature type="domain" description="AMP-binding enzyme C-terminal" evidence="4">
    <location>
        <begin position="387"/>
        <end position="465"/>
    </location>
</feature>
<evidence type="ECO:0000313" key="6">
    <source>
        <dbReference type="Proteomes" id="UP000183900"/>
    </source>
</evidence>
<reference evidence="6" key="1">
    <citation type="submission" date="2015-08" db="EMBL/GenBank/DDBJ databases">
        <authorList>
            <person name="Varghese N."/>
        </authorList>
    </citation>
    <scope>NUCLEOTIDE SEQUENCE [LARGE SCALE GENOMIC DNA]</scope>
    <source>
        <strain evidence="6">DSM 23407</strain>
    </source>
</reference>
<dbReference type="Pfam" id="PF13193">
    <property type="entry name" value="AMP-binding_C"/>
    <property type="match status" value="1"/>
</dbReference>
<dbReference type="InterPro" id="IPR042099">
    <property type="entry name" value="ANL_N_sf"/>
</dbReference>